<dbReference type="Gene3D" id="3.40.50.2300">
    <property type="match status" value="1"/>
</dbReference>
<dbReference type="InterPro" id="IPR039420">
    <property type="entry name" value="WalR-like"/>
</dbReference>
<dbReference type="SUPFAM" id="SSF52172">
    <property type="entry name" value="CheY-like"/>
    <property type="match status" value="1"/>
</dbReference>
<dbReference type="PANTHER" id="PTHR43214">
    <property type="entry name" value="TWO-COMPONENT RESPONSE REGULATOR"/>
    <property type="match status" value="1"/>
</dbReference>
<name>F5RBG3_METUF</name>
<dbReference type="Proteomes" id="UP000005019">
    <property type="component" value="Unassembled WGS sequence"/>
</dbReference>
<keyword evidence="2" id="KW-0238">DNA-binding</keyword>
<accession>F5RBG3</accession>
<dbReference type="Pfam" id="PF00072">
    <property type="entry name" value="Response_reg"/>
    <property type="match status" value="1"/>
</dbReference>
<proteinExistence type="predicted"/>
<evidence type="ECO:0000256" key="1">
    <source>
        <dbReference type="ARBA" id="ARBA00022553"/>
    </source>
</evidence>
<dbReference type="InterPro" id="IPR016032">
    <property type="entry name" value="Sig_transdc_resp-reg_C-effctor"/>
</dbReference>
<dbReference type="EMBL" id="AFHG01000043">
    <property type="protein sequence ID" value="EGK72134.1"/>
    <property type="molecule type" value="Genomic_DNA"/>
</dbReference>
<dbReference type="OrthoDB" id="9780593at2"/>
<dbReference type="InterPro" id="IPR011006">
    <property type="entry name" value="CheY-like_superfamily"/>
</dbReference>
<dbReference type="AlphaFoldDB" id="F5RBG3"/>
<feature type="domain" description="Response regulatory" evidence="5">
    <location>
        <begin position="5"/>
        <end position="121"/>
    </location>
</feature>
<dbReference type="InterPro" id="IPR058245">
    <property type="entry name" value="NreC/VraR/RcsB-like_REC"/>
</dbReference>
<organism evidence="6 7">
    <name type="scientific">Methyloversatilis universalis (strain ATCC BAA-1314 / DSM 25237 / JCM 13912 / CCUG 52030 / FAM5)</name>
    <dbReference type="NCBI Taxonomy" id="1000565"/>
    <lineage>
        <taxon>Bacteria</taxon>
        <taxon>Pseudomonadati</taxon>
        <taxon>Pseudomonadota</taxon>
        <taxon>Betaproteobacteria</taxon>
        <taxon>Nitrosomonadales</taxon>
        <taxon>Sterolibacteriaceae</taxon>
        <taxon>Methyloversatilis</taxon>
    </lineage>
</organism>
<dbReference type="SMART" id="SM00421">
    <property type="entry name" value="HTH_LUXR"/>
    <property type="match status" value="1"/>
</dbReference>
<gene>
    <name evidence="6" type="ORF">METUNv1_01606</name>
</gene>
<protein>
    <submittedName>
        <fullName evidence="6">Two component transcriptional regulator, LuxR family</fullName>
    </submittedName>
</protein>
<evidence type="ECO:0000256" key="3">
    <source>
        <dbReference type="PROSITE-ProRule" id="PRU00169"/>
    </source>
</evidence>
<dbReference type="PROSITE" id="PS50043">
    <property type="entry name" value="HTH_LUXR_2"/>
    <property type="match status" value="1"/>
</dbReference>
<evidence type="ECO:0000313" key="6">
    <source>
        <dbReference type="EMBL" id="EGK72134.1"/>
    </source>
</evidence>
<dbReference type="InterPro" id="IPR001789">
    <property type="entry name" value="Sig_transdc_resp-reg_receiver"/>
</dbReference>
<evidence type="ECO:0000259" key="5">
    <source>
        <dbReference type="PROSITE" id="PS50110"/>
    </source>
</evidence>
<evidence type="ECO:0000259" key="4">
    <source>
        <dbReference type="PROSITE" id="PS50043"/>
    </source>
</evidence>
<dbReference type="PROSITE" id="PS00622">
    <property type="entry name" value="HTH_LUXR_1"/>
    <property type="match status" value="1"/>
</dbReference>
<dbReference type="GO" id="GO:0000160">
    <property type="term" value="P:phosphorelay signal transduction system"/>
    <property type="evidence" value="ECO:0007669"/>
    <property type="project" value="InterPro"/>
</dbReference>
<sequence>MKPVRVIIVDDHLMLRRGIAQILGENPAITVAGEAAGGPDLMRLLRGDGADVVLLDIALNDRDGFDVLKQLRAEFPKVAVLMLSTYPESQFGVRALKSGAAGYLNKGCSPDQLFDAIARIAAGHLFVTPELAERLAFGVRADTPASPLDSLSNREMQVLKLLASGQTVGDIARELSLSANTISTYRTRLFDKLGIKNPVELVSFAARHQLVAL</sequence>
<dbReference type="eggNOG" id="COG2197">
    <property type="taxonomic scope" value="Bacteria"/>
</dbReference>
<reference evidence="6 7" key="1">
    <citation type="journal article" date="2011" name="J. Bacteriol.">
        <title>Genome sequence of Methyloversatilis universalis FAM5T, a methylotrophic representative of the order Rhodocyclales.</title>
        <authorList>
            <person name="Kittichotirat W."/>
            <person name="Good N.M."/>
            <person name="Hall R."/>
            <person name="Bringel F."/>
            <person name="Lajus A."/>
            <person name="Medigue C."/>
            <person name="Smalley N.E."/>
            <person name="Beck D."/>
            <person name="Bumgarner R."/>
            <person name="Vuilleumier S."/>
            <person name="Kalyuzhnaya M.G."/>
        </authorList>
    </citation>
    <scope>NUCLEOTIDE SEQUENCE [LARGE SCALE GENOMIC DNA]</scope>
    <source>
        <strain evidence="7">ATCC BAA-1314 / JCM 13912 / FAM5</strain>
    </source>
</reference>
<keyword evidence="7" id="KW-1185">Reference proteome</keyword>
<dbReference type="PRINTS" id="PR00038">
    <property type="entry name" value="HTHLUXR"/>
</dbReference>
<keyword evidence="1 3" id="KW-0597">Phosphoprotein</keyword>
<dbReference type="SMART" id="SM00448">
    <property type="entry name" value="REC"/>
    <property type="match status" value="1"/>
</dbReference>
<feature type="domain" description="HTH luxR-type" evidence="4">
    <location>
        <begin position="144"/>
        <end position="209"/>
    </location>
</feature>
<comment type="caution">
    <text evidence="6">The sequence shown here is derived from an EMBL/GenBank/DDBJ whole genome shotgun (WGS) entry which is preliminary data.</text>
</comment>
<dbReference type="SUPFAM" id="SSF46894">
    <property type="entry name" value="C-terminal effector domain of the bipartite response regulators"/>
    <property type="match status" value="1"/>
</dbReference>
<dbReference type="CDD" id="cd06170">
    <property type="entry name" value="LuxR_C_like"/>
    <property type="match status" value="1"/>
</dbReference>
<dbReference type="CDD" id="cd17535">
    <property type="entry name" value="REC_NarL-like"/>
    <property type="match status" value="1"/>
</dbReference>
<dbReference type="PANTHER" id="PTHR43214:SF43">
    <property type="entry name" value="TWO-COMPONENT RESPONSE REGULATOR"/>
    <property type="match status" value="1"/>
</dbReference>
<dbReference type="RefSeq" id="WP_008060571.1">
    <property type="nucleotide sequence ID" value="NZ_AFHG01000043.1"/>
</dbReference>
<evidence type="ECO:0000313" key="7">
    <source>
        <dbReference type="Proteomes" id="UP000005019"/>
    </source>
</evidence>
<dbReference type="GO" id="GO:0006355">
    <property type="term" value="P:regulation of DNA-templated transcription"/>
    <property type="evidence" value="ECO:0007669"/>
    <property type="project" value="InterPro"/>
</dbReference>
<dbReference type="STRING" id="1000565.METUNv1_01606"/>
<dbReference type="InterPro" id="IPR000792">
    <property type="entry name" value="Tscrpt_reg_LuxR_C"/>
</dbReference>
<dbReference type="Pfam" id="PF00196">
    <property type="entry name" value="GerE"/>
    <property type="match status" value="1"/>
</dbReference>
<dbReference type="PROSITE" id="PS50110">
    <property type="entry name" value="RESPONSE_REGULATORY"/>
    <property type="match status" value="1"/>
</dbReference>
<feature type="modified residue" description="4-aspartylphosphate" evidence="3">
    <location>
        <position position="56"/>
    </location>
</feature>
<evidence type="ECO:0000256" key="2">
    <source>
        <dbReference type="ARBA" id="ARBA00023125"/>
    </source>
</evidence>
<dbReference type="GO" id="GO:0003677">
    <property type="term" value="F:DNA binding"/>
    <property type="evidence" value="ECO:0007669"/>
    <property type="project" value="UniProtKB-KW"/>
</dbReference>